<dbReference type="AlphaFoldDB" id="X1GQN0"/>
<name>X1GQN0_9ZZZZ</name>
<evidence type="ECO:0000313" key="2">
    <source>
        <dbReference type="EMBL" id="GAH59472.1"/>
    </source>
</evidence>
<feature type="transmembrane region" description="Helical" evidence="1">
    <location>
        <begin position="9"/>
        <end position="29"/>
    </location>
</feature>
<keyword evidence="1" id="KW-0812">Transmembrane</keyword>
<protein>
    <submittedName>
        <fullName evidence="2">Uncharacterized protein</fullName>
    </submittedName>
</protein>
<keyword evidence="1" id="KW-1133">Transmembrane helix</keyword>
<comment type="caution">
    <text evidence="2">The sequence shown here is derived from an EMBL/GenBank/DDBJ whole genome shotgun (WGS) entry which is preliminary data.</text>
</comment>
<evidence type="ECO:0000256" key="1">
    <source>
        <dbReference type="SAM" id="Phobius"/>
    </source>
</evidence>
<dbReference type="EMBL" id="BARU01018699">
    <property type="protein sequence ID" value="GAH59472.1"/>
    <property type="molecule type" value="Genomic_DNA"/>
</dbReference>
<organism evidence="2">
    <name type="scientific">marine sediment metagenome</name>
    <dbReference type="NCBI Taxonomy" id="412755"/>
    <lineage>
        <taxon>unclassified sequences</taxon>
        <taxon>metagenomes</taxon>
        <taxon>ecological metagenomes</taxon>
    </lineage>
</organism>
<sequence>MNNKKKYKAILLILCICSSFFMVGLITLLPESKIENYDQNDEINIGLQSSTSIKKNQKITLVMGSDDEAVITSVLAFQENINSNIKVKKKDSILASDSNDILVIFSHGTEKGMIINNELISWAKLSILLSQTNAKFIFLATCFGANIYNFTENTDKYI</sequence>
<reference evidence="2" key="1">
    <citation type="journal article" date="2014" name="Front. Microbiol.">
        <title>High frequency of phylogenetically diverse reductive dehalogenase-homologous genes in deep subseafloor sedimentary metagenomes.</title>
        <authorList>
            <person name="Kawai M."/>
            <person name="Futagami T."/>
            <person name="Toyoda A."/>
            <person name="Takaki Y."/>
            <person name="Nishi S."/>
            <person name="Hori S."/>
            <person name="Arai W."/>
            <person name="Tsubouchi T."/>
            <person name="Morono Y."/>
            <person name="Uchiyama I."/>
            <person name="Ito T."/>
            <person name="Fujiyama A."/>
            <person name="Inagaki F."/>
            <person name="Takami H."/>
        </authorList>
    </citation>
    <scope>NUCLEOTIDE SEQUENCE</scope>
    <source>
        <strain evidence="2">Expedition CK06-06</strain>
    </source>
</reference>
<keyword evidence="1" id="KW-0472">Membrane</keyword>
<proteinExistence type="predicted"/>
<accession>X1GQN0</accession>
<feature type="non-terminal residue" evidence="2">
    <location>
        <position position="158"/>
    </location>
</feature>
<gene>
    <name evidence="2" type="ORF">S03H2_30879</name>
</gene>